<protein>
    <submittedName>
        <fullName evidence="1">Uncharacterized protein</fullName>
    </submittedName>
</protein>
<reference evidence="1 2" key="1">
    <citation type="submission" date="2014-04" db="EMBL/GenBank/DDBJ databases">
        <title>Genome evolution of avian class.</title>
        <authorList>
            <person name="Zhang G."/>
            <person name="Li C."/>
        </authorList>
    </citation>
    <scope>NUCLEOTIDE SEQUENCE [LARGE SCALE GENOMIC DNA]</scope>
    <source>
        <strain evidence="1">BGI_N300</strain>
    </source>
</reference>
<accession>A0A091I8D2</accession>
<keyword evidence="2" id="KW-1185">Reference proteome</keyword>
<feature type="non-terminal residue" evidence="1">
    <location>
        <position position="88"/>
    </location>
</feature>
<evidence type="ECO:0000313" key="2">
    <source>
        <dbReference type="Proteomes" id="UP000054308"/>
    </source>
</evidence>
<evidence type="ECO:0000313" key="1">
    <source>
        <dbReference type="EMBL" id="KFO96005.1"/>
    </source>
</evidence>
<proteinExistence type="predicted"/>
<organism evidence="1 2">
    <name type="scientific">Calypte anna</name>
    <name type="common">Anna's hummingbird</name>
    <name type="synonym">Archilochus anna</name>
    <dbReference type="NCBI Taxonomy" id="9244"/>
    <lineage>
        <taxon>Eukaryota</taxon>
        <taxon>Metazoa</taxon>
        <taxon>Chordata</taxon>
        <taxon>Craniata</taxon>
        <taxon>Vertebrata</taxon>
        <taxon>Euteleostomi</taxon>
        <taxon>Archelosauria</taxon>
        <taxon>Archosauria</taxon>
        <taxon>Dinosauria</taxon>
        <taxon>Saurischia</taxon>
        <taxon>Theropoda</taxon>
        <taxon>Coelurosauria</taxon>
        <taxon>Aves</taxon>
        <taxon>Neognathae</taxon>
        <taxon>Neoaves</taxon>
        <taxon>Strisores</taxon>
        <taxon>Apodiformes</taxon>
        <taxon>Trochilidae</taxon>
        <taxon>Calypte</taxon>
    </lineage>
</organism>
<sequence>MLGLLGLKSSKERLVSASQSLHNLLSLYVSTANTMIQLLNTHLDTNLPAMTMKENLGIKENLQLLIIGLKEVQATVGKKDKDAQEIIR</sequence>
<dbReference type="Pfam" id="PF15047">
    <property type="entry name" value="DUF4533"/>
    <property type="match status" value="1"/>
</dbReference>
<dbReference type="EMBL" id="KL217504">
    <property type="protein sequence ID" value="KFO96005.1"/>
    <property type="molecule type" value="Genomic_DNA"/>
</dbReference>
<dbReference type="AlphaFoldDB" id="A0A091I8D2"/>
<dbReference type="Proteomes" id="UP000054308">
    <property type="component" value="Unassembled WGS sequence"/>
</dbReference>
<gene>
    <name evidence="1" type="ORF">N300_13110</name>
</gene>
<name>A0A091I8D2_CALAN</name>
<dbReference type="InterPro" id="IPR027895">
    <property type="entry name" value="DUF4533"/>
</dbReference>